<feature type="transmembrane region" description="Helical" evidence="2">
    <location>
        <begin position="45"/>
        <end position="73"/>
    </location>
</feature>
<feature type="compositionally biased region" description="Polar residues" evidence="1">
    <location>
        <begin position="93"/>
        <end position="104"/>
    </location>
</feature>
<evidence type="ECO:0000313" key="4">
    <source>
        <dbReference type="Proteomes" id="UP000305836"/>
    </source>
</evidence>
<dbReference type="EMBL" id="SZPZ01000002">
    <property type="protein sequence ID" value="TKK80284.1"/>
    <property type="molecule type" value="Genomic_DNA"/>
</dbReference>
<organism evidence="3 4">
    <name type="scientific">Kribbella jiaozuonensis</name>
    <dbReference type="NCBI Taxonomy" id="2575441"/>
    <lineage>
        <taxon>Bacteria</taxon>
        <taxon>Bacillati</taxon>
        <taxon>Actinomycetota</taxon>
        <taxon>Actinomycetes</taxon>
        <taxon>Propionibacteriales</taxon>
        <taxon>Kribbellaceae</taxon>
        <taxon>Kribbella</taxon>
    </lineage>
</organism>
<dbReference type="OrthoDB" id="3830814at2"/>
<dbReference type="RefSeq" id="WP_137255223.1">
    <property type="nucleotide sequence ID" value="NZ_JBHSPQ010000001.1"/>
</dbReference>
<keyword evidence="2" id="KW-0812">Transmembrane</keyword>
<proteinExistence type="predicted"/>
<gene>
    <name evidence="3" type="ORF">FDA38_18360</name>
</gene>
<dbReference type="Proteomes" id="UP000305836">
    <property type="component" value="Unassembled WGS sequence"/>
</dbReference>
<dbReference type="AlphaFoldDB" id="A0A4U3LY19"/>
<feature type="compositionally biased region" description="Basic and acidic residues" evidence="1">
    <location>
        <begin position="106"/>
        <end position="115"/>
    </location>
</feature>
<sequence>MDDQARDAQTTGGASADHVGDVRRRPVVLHTGRADDAAPRRSARYLAWAGSGVLGLVAAAGLVAGGTAVWSAFDPGTPGRSPAPLWFPPPETITPQSERITPTPTVDDHGGDRTRTPTSSSTTEPGDDKGGTRRTTGNTTTGKTTTGRTTSGKSSTVKPSSGKQGSGGSGKSGSDDGLNHN</sequence>
<feature type="region of interest" description="Disordered" evidence="1">
    <location>
        <begin position="1"/>
        <end position="40"/>
    </location>
</feature>
<protein>
    <submittedName>
        <fullName evidence="3">Uncharacterized protein</fullName>
    </submittedName>
</protein>
<evidence type="ECO:0000256" key="2">
    <source>
        <dbReference type="SAM" id="Phobius"/>
    </source>
</evidence>
<reference evidence="3 4" key="1">
    <citation type="submission" date="2019-04" db="EMBL/GenBank/DDBJ databases">
        <title>Kribbella sp. NEAU-THZ 27 nov., a novel actinomycete isolated from soil.</title>
        <authorList>
            <person name="Duan L."/>
        </authorList>
    </citation>
    <scope>NUCLEOTIDE SEQUENCE [LARGE SCALE GENOMIC DNA]</scope>
    <source>
        <strain evidence="4">NEAU-THZ27</strain>
    </source>
</reference>
<comment type="caution">
    <text evidence="3">The sequence shown here is derived from an EMBL/GenBank/DDBJ whole genome shotgun (WGS) entry which is preliminary data.</text>
</comment>
<evidence type="ECO:0000313" key="3">
    <source>
        <dbReference type="EMBL" id="TKK80284.1"/>
    </source>
</evidence>
<evidence type="ECO:0000256" key="1">
    <source>
        <dbReference type="SAM" id="MobiDB-lite"/>
    </source>
</evidence>
<keyword evidence="2" id="KW-0472">Membrane</keyword>
<feature type="region of interest" description="Disordered" evidence="1">
    <location>
        <begin position="75"/>
        <end position="181"/>
    </location>
</feature>
<feature type="compositionally biased region" description="Low complexity" evidence="1">
    <location>
        <begin position="133"/>
        <end position="163"/>
    </location>
</feature>
<name>A0A4U3LY19_9ACTN</name>
<keyword evidence="2" id="KW-1133">Transmembrane helix</keyword>
<accession>A0A4U3LY19</accession>
<keyword evidence="4" id="KW-1185">Reference proteome</keyword>